<evidence type="ECO:0000313" key="2">
    <source>
        <dbReference type="EMBL" id="KAK7382179.1"/>
    </source>
</evidence>
<comment type="caution">
    <text evidence="2">The sequence shown here is derived from an EMBL/GenBank/DDBJ whole genome shotgun (WGS) entry which is preliminary data.</text>
</comment>
<accession>A0AAN9P4J0</accession>
<evidence type="ECO:0000256" key="1">
    <source>
        <dbReference type="SAM" id="MobiDB-lite"/>
    </source>
</evidence>
<dbReference type="EMBL" id="JAYMYR010000001">
    <property type="protein sequence ID" value="KAK7382179.1"/>
    <property type="molecule type" value="Genomic_DNA"/>
</dbReference>
<dbReference type="Proteomes" id="UP001374584">
    <property type="component" value="Unassembled WGS sequence"/>
</dbReference>
<organism evidence="2 3">
    <name type="scientific">Phaseolus coccineus</name>
    <name type="common">Scarlet runner bean</name>
    <name type="synonym">Phaseolus multiflorus</name>
    <dbReference type="NCBI Taxonomy" id="3886"/>
    <lineage>
        <taxon>Eukaryota</taxon>
        <taxon>Viridiplantae</taxon>
        <taxon>Streptophyta</taxon>
        <taxon>Embryophyta</taxon>
        <taxon>Tracheophyta</taxon>
        <taxon>Spermatophyta</taxon>
        <taxon>Magnoliopsida</taxon>
        <taxon>eudicotyledons</taxon>
        <taxon>Gunneridae</taxon>
        <taxon>Pentapetalae</taxon>
        <taxon>rosids</taxon>
        <taxon>fabids</taxon>
        <taxon>Fabales</taxon>
        <taxon>Fabaceae</taxon>
        <taxon>Papilionoideae</taxon>
        <taxon>50 kb inversion clade</taxon>
        <taxon>NPAAA clade</taxon>
        <taxon>indigoferoid/millettioid clade</taxon>
        <taxon>Phaseoleae</taxon>
        <taxon>Phaseolus</taxon>
    </lineage>
</organism>
<sequence length="297" mass="31866">MWQVHSIARVLHLFYRLVVQPNIARAHSFAKAFLACGGIETLLVLLQREAKAGESDDLKTAPKNPEFEKKETDGSSEITETCQDDEGSQSPDSCSNIGANSPDVYIEGMTLTSETPSVKNLGGISLSISADSARKNVYNVDESDGIVVGIVGLLGALIISGHLRYGSRAGLDTASNLLGVGLQDGGSTMFDDKVSFLFYALQKAFQASPGRLMTNNVYTALLTASINASSTENGLNVNDSGHRFEHSQMLIVLLHSLPFAPRPLQSRVLQLKAYGERVSQSVVEAYGSRGSHYAIGL</sequence>
<proteinExistence type="predicted"/>
<reference evidence="2 3" key="1">
    <citation type="submission" date="2024-01" db="EMBL/GenBank/DDBJ databases">
        <title>The genomes of 5 underutilized Papilionoideae crops provide insights into root nodulation and disease resistanc.</title>
        <authorList>
            <person name="Jiang F."/>
        </authorList>
    </citation>
    <scope>NUCLEOTIDE SEQUENCE [LARGE SCALE GENOMIC DNA]</scope>
    <source>
        <strain evidence="2">JINMINGXINNONG_FW02</strain>
        <tissue evidence="2">Leaves</tissue>
    </source>
</reference>
<evidence type="ECO:0000313" key="3">
    <source>
        <dbReference type="Proteomes" id="UP001374584"/>
    </source>
</evidence>
<feature type="compositionally biased region" description="Basic and acidic residues" evidence="1">
    <location>
        <begin position="54"/>
        <end position="73"/>
    </location>
</feature>
<feature type="region of interest" description="Disordered" evidence="1">
    <location>
        <begin position="54"/>
        <end position="96"/>
    </location>
</feature>
<dbReference type="AlphaFoldDB" id="A0AAN9P4J0"/>
<gene>
    <name evidence="2" type="ORF">VNO80_00924</name>
</gene>
<name>A0AAN9P4J0_PHACN</name>
<protein>
    <submittedName>
        <fullName evidence="2">Uncharacterized protein</fullName>
    </submittedName>
</protein>
<keyword evidence="3" id="KW-1185">Reference proteome</keyword>